<dbReference type="OrthoDB" id="40579at2759"/>
<proteinExistence type="predicted"/>
<reference evidence="1 2" key="1">
    <citation type="submission" date="2011-07" db="EMBL/GenBank/DDBJ databases">
        <authorList>
            <person name="Coyne R."/>
            <person name="Brami D."/>
            <person name="Johnson J."/>
            <person name="Hostetler J."/>
            <person name="Hannick L."/>
            <person name="Clark T."/>
            <person name="Cassidy-Hanley D."/>
            <person name="Inman J."/>
        </authorList>
    </citation>
    <scope>NUCLEOTIDE SEQUENCE [LARGE SCALE GENOMIC DNA]</scope>
    <source>
        <strain evidence="1 2">G5</strain>
    </source>
</reference>
<evidence type="ECO:0000313" key="2">
    <source>
        <dbReference type="Proteomes" id="UP000008983"/>
    </source>
</evidence>
<dbReference type="RefSeq" id="XP_004040050.1">
    <property type="nucleotide sequence ID" value="XM_004040002.1"/>
</dbReference>
<evidence type="ECO:0000313" key="1">
    <source>
        <dbReference type="EMBL" id="EGR34746.1"/>
    </source>
</evidence>
<accession>G0QJ65</accession>
<dbReference type="SUPFAM" id="SSF56784">
    <property type="entry name" value="HAD-like"/>
    <property type="match status" value="1"/>
</dbReference>
<dbReference type="InterPro" id="IPR023214">
    <property type="entry name" value="HAD_sf"/>
</dbReference>
<dbReference type="AlphaFoldDB" id="G0QJ65"/>
<organism evidence="1 2">
    <name type="scientific">Ichthyophthirius multifiliis</name>
    <name type="common">White spot disease agent</name>
    <name type="synonym">Ich</name>
    <dbReference type="NCBI Taxonomy" id="5932"/>
    <lineage>
        <taxon>Eukaryota</taxon>
        <taxon>Sar</taxon>
        <taxon>Alveolata</taxon>
        <taxon>Ciliophora</taxon>
        <taxon>Intramacronucleata</taxon>
        <taxon>Oligohymenophorea</taxon>
        <taxon>Hymenostomatida</taxon>
        <taxon>Ophryoglenina</taxon>
        <taxon>Ichthyophthirius</taxon>
    </lineage>
</organism>
<sequence length="128" mass="14727">MSNGSQQSLQQLARNSLPDIEFQYFFDSTSSKYFKPRLEMYRQVEQTGYQIDEILHVAGAIIDVKGARDYGLFVGHNKIIDDQFYGFLESEKPCFEVKDISGVVDVMLSQDPNLVKLYFKKDNGQIIQ</sequence>
<protein>
    <submittedName>
        <fullName evidence="1">Uncharacterized protein</fullName>
    </submittedName>
</protein>
<keyword evidence="2" id="KW-1185">Reference proteome</keyword>
<dbReference type="InterPro" id="IPR036412">
    <property type="entry name" value="HAD-like_sf"/>
</dbReference>
<dbReference type="InParanoid" id="G0QJ65"/>
<name>G0QJ65_ICHMU</name>
<dbReference type="EMBL" id="GL983050">
    <property type="protein sequence ID" value="EGR34746.1"/>
    <property type="molecule type" value="Genomic_DNA"/>
</dbReference>
<dbReference type="Proteomes" id="UP000008983">
    <property type="component" value="Unassembled WGS sequence"/>
</dbReference>
<gene>
    <name evidence="1" type="ORF">IMG5_002790</name>
</gene>
<dbReference type="GeneID" id="14910943"/>
<dbReference type="Gene3D" id="3.40.50.1000">
    <property type="entry name" value="HAD superfamily/HAD-like"/>
    <property type="match status" value="1"/>
</dbReference>